<name>A0A7R9BF64_9CRUS</name>
<dbReference type="GO" id="GO:0031625">
    <property type="term" value="F:ubiquitin protein ligase binding"/>
    <property type="evidence" value="ECO:0007669"/>
    <property type="project" value="TreeGrafter"/>
</dbReference>
<evidence type="ECO:0000313" key="4">
    <source>
        <dbReference type="Proteomes" id="UP000678499"/>
    </source>
</evidence>
<dbReference type="PROSITE" id="PS50297">
    <property type="entry name" value="ANK_REP_REGION"/>
    <property type="match status" value="1"/>
</dbReference>
<keyword evidence="1" id="KW-0040">ANK repeat</keyword>
<dbReference type="SUPFAM" id="SSF48403">
    <property type="entry name" value="Ankyrin repeat"/>
    <property type="match status" value="1"/>
</dbReference>
<evidence type="ECO:0000313" key="3">
    <source>
        <dbReference type="EMBL" id="CAD7273386.1"/>
    </source>
</evidence>
<dbReference type="Gene3D" id="1.25.40.20">
    <property type="entry name" value="Ankyrin repeat-containing domain"/>
    <property type="match status" value="2"/>
</dbReference>
<dbReference type="Proteomes" id="UP000678499">
    <property type="component" value="Unassembled WGS sequence"/>
</dbReference>
<feature type="region of interest" description="Disordered" evidence="2">
    <location>
        <begin position="950"/>
        <end position="970"/>
    </location>
</feature>
<dbReference type="OrthoDB" id="10057496at2759"/>
<gene>
    <name evidence="3" type="ORF">NMOB1V02_LOCUS1277</name>
</gene>
<organism evidence="3">
    <name type="scientific">Notodromas monacha</name>
    <dbReference type="NCBI Taxonomy" id="399045"/>
    <lineage>
        <taxon>Eukaryota</taxon>
        <taxon>Metazoa</taxon>
        <taxon>Ecdysozoa</taxon>
        <taxon>Arthropoda</taxon>
        <taxon>Crustacea</taxon>
        <taxon>Oligostraca</taxon>
        <taxon>Ostracoda</taxon>
        <taxon>Podocopa</taxon>
        <taxon>Podocopida</taxon>
        <taxon>Cypridocopina</taxon>
        <taxon>Cypridoidea</taxon>
        <taxon>Cyprididae</taxon>
        <taxon>Notodromas</taxon>
    </lineage>
</organism>
<reference evidence="3" key="1">
    <citation type="submission" date="2020-11" db="EMBL/GenBank/DDBJ databases">
        <authorList>
            <person name="Tran Van P."/>
        </authorList>
    </citation>
    <scope>NUCLEOTIDE SEQUENCE</scope>
</reference>
<feature type="compositionally biased region" description="Low complexity" evidence="2">
    <location>
        <begin position="1164"/>
        <end position="1174"/>
    </location>
</feature>
<dbReference type="SMART" id="SM00248">
    <property type="entry name" value="ANK"/>
    <property type="match status" value="5"/>
</dbReference>
<feature type="compositionally biased region" description="Polar residues" evidence="2">
    <location>
        <begin position="790"/>
        <end position="800"/>
    </location>
</feature>
<dbReference type="EMBL" id="CAJPEX010000126">
    <property type="protein sequence ID" value="CAG0913538.1"/>
    <property type="molecule type" value="Genomic_DNA"/>
</dbReference>
<feature type="region of interest" description="Disordered" evidence="2">
    <location>
        <begin position="982"/>
        <end position="1175"/>
    </location>
</feature>
<keyword evidence="4" id="KW-1185">Reference proteome</keyword>
<feature type="compositionally biased region" description="Polar residues" evidence="2">
    <location>
        <begin position="1044"/>
        <end position="1061"/>
    </location>
</feature>
<dbReference type="InterPro" id="IPR036770">
    <property type="entry name" value="Ankyrin_rpt-contain_sf"/>
</dbReference>
<dbReference type="Pfam" id="PF12796">
    <property type="entry name" value="Ank_2"/>
    <property type="match status" value="1"/>
</dbReference>
<feature type="compositionally biased region" description="Low complexity" evidence="2">
    <location>
        <begin position="772"/>
        <end position="785"/>
    </location>
</feature>
<feature type="compositionally biased region" description="Polar residues" evidence="2">
    <location>
        <begin position="1013"/>
        <end position="1030"/>
    </location>
</feature>
<evidence type="ECO:0000256" key="2">
    <source>
        <dbReference type="SAM" id="MobiDB-lite"/>
    </source>
</evidence>
<feature type="compositionally biased region" description="Basic and acidic residues" evidence="2">
    <location>
        <begin position="1530"/>
        <end position="1540"/>
    </location>
</feature>
<dbReference type="PROSITE" id="PS50088">
    <property type="entry name" value="ANK_REPEAT"/>
    <property type="match status" value="1"/>
</dbReference>
<feature type="compositionally biased region" description="Basic and acidic residues" evidence="2">
    <location>
        <begin position="1107"/>
        <end position="1123"/>
    </location>
</feature>
<feature type="compositionally biased region" description="Basic residues" evidence="2">
    <location>
        <begin position="524"/>
        <end position="547"/>
    </location>
</feature>
<feature type="compositionally biased region" description="Low complexity" evidence="2">
    <location>
        <begin position="1574"/>
        <end position="1583"/>
    </location>
</feature>
<feature type="region of interest" description="Disordered" evidence="2">
    <location>
        <begin position="493"/>
        <end position="562"/>
    </location>
</feature>
<feature type="compositionally biased region" description="Gly residues" evidence="2">
    <location>
        <begin position="1387"/>
        <end position="1405"/>
    </location>
</feature>
<dbReference type="InterPro" id="IPR040133">
    <property type="entry name" value="SNCAIP"/>
</dbReference>
<accession>A0A7R9BF64</accession>
<evidence type="ECO:0000256" key="1">
    <source>
        <dbReference type="PROSITE-ProRule" id="PRU00023"/>
    </source>
</evidence>
<feature type="region of interest" description="Disordered" evidence="2">
    <location>
        <begin position="1331"/>
        <end position="1472"/>
    </location>
</feature>
<proteinExistence type="predicted"/>
<feature type="compositionally biased region" description="Polar residues" evidence="2">
    <location>
        <begin position="1125"/>
        <end position="1137"/>
    </location>
</feature>
<protein>
    <submittedName>
        <fullName evidence="3">Uncharacterized protein</fullName>
    </submittedName>
</protein>
<feature type="region of interest" description="Disordered" evidence="2">
    <location>
        <begin position="409"/>
        <end position="433"/>
    </location>
</feature>
<feature type="region of interest" description="Disordered" evidence="2">
    <location>
        <begin position="1530"/>
        <end position="1606"/>
    </location>
</feature>
<feature type="compositionally biased region" description="Polar residues" evidence="2">
    <location>
        <begin position="1348"/>
        <end position="1365"/>
    </location>
</feature>
<dbReference type="PANTHER" id="PTHR22882">
    <property type="entry name" value="SYNPHILIN-1"/>
    <property type="match status" value="1"/>
</dbReference>
<feature type="compositionally biased region" description="Polar residues" evidence="2">
    <location>
        <begin position="1451"/>
        <end position="1464"/>
    </location>
</feature>
<feature type="repeat" description="ANK" evidence="1">
    <location>
        <begin position="186"/>
        <end position="218"/>
    </location>
</feature>
<dbReference type="InterPro" id="IPR002110">
    <property type="entry name" value="Ankyrin_rpt"/>
</dbReference>
<dbReference type="EMBL" id="OA882163">
    <property type="protein sequence ID" value="CAD7273386.1"/>
    <property type="molecule type" value="Genomic_DNA"/>
</dbReference>
<dbReference type="PANTHER" id="PTHR22882:SF3">
    <property type="entry name" value="SYNPHILIN-1"/>
    <property type="match status" value="1"/>
</dbReference>
<feature type="compositionally biased region" description="Polar residues" evidence="2">
    <location>
        <begin position="1417"/>
        <end position="1430"/>
    </location>
</feature>
<feature type="region of interest" description="Disordered" evidence="2">
    <location>
        <begin position="1282"/>
        <end position="1311"/>
    </location>
</feature>
<feature type="region of interest" description="Disordered" evidence="2">
    <location>
        <begin position="772"/>
        <end position="816"/>
    </location>
</feature>
<sequence length="1606" mass="174398">MRNIPGMSSIDVKGRELNGLPPALVRSLRDSAGNCLCHVACLRDHLPLLQWLMEVHLQTTSLLDSNKEGATPVQIAIKGRELNGLPPALVRSLRDSAGNCLCHVACLRDHLPLLQWLMELGHLNCVKWLLENTETRDLLLLSSKSKSLGNRSLLHMAAKYGQGGLVQTIGLMMKQHGLDLDARDSRGDTALHLACKKGHLCAVQALLKLGADASTNNDRGQTALDLSLQSGQRVCRDYLTLYMASLSVCRDMVQLQTQDRLMRETADQAVRVSKEVVVAGRRLQADRDDLFAQLRTLHDHVTSLHERMIVQLRVLLQDNAGLRARLNGHGLKDGRHLEEEVEQSIEMCEGLLDDWRKEEDLWTHRSPNWRELLKKLQMAEENLAGLGNSSPFPGVMTSSLSASTVTAATSTPLSSSVHHPYKSKSSSGGKSYSPFAVTSQQRFTSSGFGISPDELLRSQMTHVERKYVNSASREKLKRSEFSFGKDSSDEFFIPPGFEDSSDSSDSVVRRSRRDQHHNQQQQFHHQHHHNTTSTTSHHHNSNHHHIRSTSSSNNKNHQIGSSDLVKEESKLDQLLGSKQLLLGQFLHHELGPRGDAFDDSRDEDDDEENVHSRAAGYWTDGIYASTPVRRGVRARKDAQFKGRSWTSDLEDEAAVFSSPLGAKKRAFSNKSRSGVVSYALGNERISLAAAGRTSLHKSATSLIVASTTTPPANNASFSNNLAGTATLGRPSQLLRRANASGASLSNTAAVNNARTRSKEFSDIASEISALHSLSGHDQGQQQLHSDQQKQETVIQPQHARQNAMAHNVHPRSPHNDVNAKLKAMNLMSKSSNCSVLEVIEPPSTGTSDNEPGNDPEPEYENAVAAVVNNARGITIEPLGRLPPPPPNFQEFDGYQEVGQSLVEQLVQHQRQKSGHGQMLVSQHRASDHQKLVIGNGDVCGTILLENVSHHSTPNTGAGHQQMQHHVTSSKIRSLVDRFEAQTSSGSISCEPDLIIGTRPSPVSNQQLQQQQQETPLSSRPISRRSTTADSSENESSHTRPPSAKSHQVSEDLSLSVGSSMNEDSDSRVDQIQQHPAVGTSAESSSKKRGFLQKLNLKARWPNKRNKEKNSKRELSPEEFRDTYGGRQSSSDQLSTDSPDGRRRHSQDRHHYDKDHDDDTVIHRSSGNQSSSISSADTGVLKNVQAKHAQMQQRQVQGDASVRTGEHVPQSYFQVGVDVVASNCGKGGAKPLSDTVLTLGQTLVSEDEDMAMKDVKSLEFSGPKGNCEVNSVVNLALDCSDLTADPNNDRKKDALAGIGKKGRGGTALPQMSMLTKSSPDLKAQLHAEITSVATSEDSGMGIGFHRPGSSASKSDSLSRPGSTSSGPGFAFPLRKASSVSVSTDVLHPGGGTGSAGSGSGSAGGPDYGSSSGKMSPAPSATESALSPPSDVSKTESARLLNLHHLSRIEEVNTGNGQQQLRSSPGNEMAARRDDEMCEDIGESRGLEALPPGAGNAVGNAVAVSLGKPPVKPKTFRKKGEVFKVTIMEDTRPEKKSKAEMKARRRSERRPWYEEVSDDDGDMISRGPLTTIVPVHSSSSSGSEHSFSEDEAEGSGNCGGVDDNESRL</sequence>
<feature type="compositionally biased region" description="Basic and acidic residues" evidence="2">
    <location>
        <begin position="1148"/>
        <end position="1161"/>
    </location>
</feature>